<dbReference type="Proteomes" id="UP001152885">
    <property type="component" value="Unassembled WGS sequence"/>
</dbReference>
<dbReference type="GO" id="GO:0005524">
    <property type="term" value="F:ATP binding"/>
    <property type="evidence" value="ECO:0007669"/>
    <property type="project" value="UniProtKB-KW"/>
</dbReference>
<organism evidence="7 8">
    <name type="scientific">Candida verbasci</name>
    <dbReference type="NCBI Taxonomy" id="1227364"/>
    <lineage>
        <taxon>Eukaryota</taxon>
        <taxon>Fungi</taxon>
        <taxon>Dikarya</taxon>
        <taxon>Ascomycota</taxon>
        <taxon>Saccharomycotina</taxon>
        <taxon>Pichiomycetes</taxon>
        <taxon>Debaryomycetaceae</taxon>
        <taxon>Candida/Lodderomyces clade</taxon>
        <taxon>Candida</taxon>
    </lineage>
</organism>
<sequence>MGPRQLSTTVLQRSSDENSIKMRLESVNELINQQDNILIAVRTQLKKYQDMEKIFSSFLESDIKEQRINDIILPKTSLENFEIEFRHENERGFYLKIKNYRNGIKSLPPVFINKLHKKKIIECGTIELMKQSSKFNDIVTEISNLNNTIIKDLHSEITDYVPILFMISESVVLLDVLCGFAYFTSIQKKSYICPEFGKNIHIKNSLYLKQVAYLSIMAQIGCFLPCEYGEFKIFNSIRTRISCDDTEINASSFSKQMMEVVSILNNLDNDSLIIFDKLGRGSSFNDGFSICFAVLEIFQ</sequence>
<dbReference type="InterPro" id="IPR045076">
    <property type="entry name" value="MutS"/>
</dbReference>
<dbReference type="EMBL" id="CANTUO010000001">
    <property type="protein sequence ID" value="CAI5755998.1"/>
    <property type="molecule type" value="Genomic_DNA"/>
</dbReference>
<comment type="similarity">
    <text evidence="1">Belongs to the DNA mismatch repair MutS family.</text>
</comment>
<keyword evidence="2" id="KW-0547">Nucleotide-binding</keyword>
<name>A0A9W4TTC5_9ASCO</name>
<dbReference type="GO" id="GO:0140664">
    <property type="term" value="F:ATP-dependent DNA damage sensor activity"/>
    <property type="evidence" value="ECO:0007669"/>
    <property type="project" value="InterPro"/>
</dbReference>
<comment type="caution">
    <text evidence="7">The sequence shown here is derived from an EMBL/GenBank/DDBJ whole genome shotgun (WGS) entry which is preliminary data.</text>
</comment>
<evidence type="ECO:0000256" key="5">
    <source>
        <dbReference type="ARBA" id="ARBA00023254"/>
    </source>
</evidence>
<reference evidence="7" key="1">
    <citation type="submission" date="2022-12" db="EMBL/GenBank/DDBJ databases">
        <authorList>
            <person name="Brejova B."/>
        </authorList>
    </citation>
    <scope>NUCLEOTIDE SEQUENCE</scope>
</reference>
<evidence type="ECO:0000256" key="1">
    <source>
        <dbReference type="ARBA" id="ARBA00006271"/>
    </source>
</evidence>
<keyword evidence="8" id="KW-1185">Reference proteome</keyword>
<dbReference type="PANTHER" id="PTHR11361">
    <property type="entry name" value="DNA MISMATCH REPAIR PROTEIN MUTS FAMILY MEMBER"/>
    <property type="match status" value="1"/>
</dbReference>
<keyword evidence="3" id="KW-0067">ATP-binding</keyword>
<evidence type="ECO:0000313" key="7">
    <source>
        <dbReference type="EMBL" id="CAI5755998.1"/>
    </source>
</evidence>
<evidence type="ECO:0000256" key="3">
    <source>
        <dbReference type="ARBA" id="ARBA00022840"/>
    </source>
</evidence>
<dbReference type="Gene3D" id="3.40.50.300">
    <property type="entry name" value="P-loop containing nucleotide triphosphate hydrolases"/>
    <property type="match status" value="1"/>
</dbReference>
<dbReference type="GO" id="GO:0007131">
    <property type="term" value="P:reciprocal meiotic recombination"/>
    <property type="evidence" value="ECO:0007669"/>
    <property type="project" value="TreeGrafter"/>
</dbReference>
<protein>
    <recommendedName>
        <fullName evidence="6">DNA mismatch repair proteins mutS family domain-containing protein</fullName>
    </recommendedName>
</protein>
<dbReference type="InterPro" id="IPR036187">
    <property type="entry name" value="DNA_mismatch_repair_MutS_sf"/>
</dbReference>
<dbReference type="Gene3D" id="1.10.1420.10">
    <property type="match status" value="1"/>
</dbReference>
<accession>A0A9W4TTC5</accession>
<dbReference type="SUPFAM" id="SSF48334">
    <property type="entry name" value="DNA repair protein MutS, domain III"/>
    <property type="match status" value="1"/>
</dbReference>
<dbReference type="SMART" id="SM00534">
    <property type="entry name" value="MUTSac"/>
    <property type="match status" value="1"/>
</dbReference>
<dbReference type="GO" id="GO:0005634">
    <property type="term" value="C:nucleus"/>
    <property type="evidence" value="ECO:0007669"/>
    <property type="project" value="TreeGrafter"/>
</dbReference>
<dbReference type="SUPFAM" id="SSF52540">
    <property type="entry name" value="P-loop containing nucleoside triphosphate hydrolases"/>
    <property type="match status" value="1"/>
</dbReference>
<evidence type="ECO:0000256" key="2">
    <source>
        <dbReference type="ARBA" id="ARBA00022741"/>
    </source>
</evidence>
<dbReference type="InterPro" id="IPR000432">
    <property type="entry name" value="DNA_mismatch_repair_MutS_C"/>
</dbReference>
<evidence type="ECO:0000256" key="4">
    <source>
        <dbReference type="ARBA" id="ARBA00023125"/>
    </source>
</evidence>
<keyword evidence="5" id="KW-0469">Meiosis</keyword>
<dbReference type="InterPro" id="IPR007696">
    <property type="entry name" value="DNA_mismatch_repair_MutS_core"/>
</dbReference>
<dbReference type="AlphaFoldDB" id="A0A9W4TTC5"/>
<dbReference type="Pfam" id="PF00488">
    <property type="entry name" value="MutS_V"/>
    <property type="match status" value="1"/>
</dbReference>
<dbReference type="InterPro" id="IPR027417">
    <property type="entry name" value="P-loop_NTPase"/>
</dbReference>
<dbReference type="GO" id="GO:0006298">
    <property type="term" value="P:mismatch repair"/>
    <property type="evidence" value="ECO:0007669"/>
    <property type="project" value="InterPro"/>
</dbReference>
<dbReference type="GO" id="GO:0030983">
    <property type="term" value="F:mismatched DNA binding"/>
    <property type="evidence" value="ECO:0007669"/>
    <property type="project" value="InterPro"/>
</dbReference>
<dbReference type="PANTHER" id="PTHR11361:SF21">
    <property type="entry name" value="MUTS PROTEIN HOMOLOG 4"/>
    <property type="match status" value="1"/>
</dbReference>
<dbReference type="OrthoDB" id="276261at2759"/>
<feature type="domain" description="DNA mismatch repair proteins mutS family" evidence="6">
    <location>
        <begin position="198"/>
        <end position="299"/>
    </location>
</feature>
<evidence type="ECO:0000259" key="6">
    <source>
        <dbReference type="SMART" id="SM00534"/>
    </source>
</evidence>
<gene>
    <name evidence="7" type="ORF">CANVERA_P0516</name>
</gene>
<dbReference type="Pfam" id="PF05192">
    <property type="entry name" value="MutS_III"/>
    <property type="match status" value="1"/>
</dbReference>
<keyword evidence="4" id="KW-0238">DNA-binding</keyword>
<proteinExistence type="inferred from homology"/>
<evidence type="ECO:0000313" key="8">
    <source>
        <dbReference type="Proteomes" id="UP001152885"/>
    </source>
</evidence>